<dbReference type="Pfam" id="PF18998">
    <property type="entry name" value="Flg_new_2"/>
    <property type="match status" value="1"/>
</dbReference>
<accession>A0AAW8E0R3</accession>
<protein>
    <recommendedName>
        <fullName evidence="1">Bacterial repeat domain-containing protein</fullName>
    </recommendedName>
</protein>
<dbReference type="RefSeq" id="WP_307587223.1">
    <property type="nucleotide sequence ID" value="NZ_JAUSRQ010000014.1"/>
</dbReference>
<feature type="domain" description="Bacterial repeat" evidence="1">
    <location>
        <begin position="77"/>
        <end position="129"/>
    </location>
</feature>
<reference evidence="2" key="1">
    <citation type="submission" date="2023-07" db="EMBL/GenBank/DDBJ databases">
        <title>Sorghum-associated microbial communities from plants grown in Nebraska, USA.</title>
        <authorList>
            <person name="Schachtman D."/>
        </authorList>
    </citation>
    <scope>NUCLEOTIDE SEQUENCE</scope>
    <source>
        <strain evidence="2">DS2795</strain>
    </source>
</reference>
<proteinExistence type="predicted"/>
<evidence type="ECO:0000313" key="2">
    <source>
        <dbReference type="EMBL" id="MDP9924946.1"/>
    </source>
</evidence>
<dbReference type="PROSITE" id="PS51257">
    <property type="entry name" value="PROKAR_LIPOPROTEIN"/>
    <property type="match status" value="1"/>
</dbReference>
<comment type="caution">
    <text evidence="2">The sequence shown here is derived from an EMBL/GenBank/DDBJ whole genome shotgun (WGS) entry which is preliminary data.</text>
</comment>
<dbReference type="AlphaFoldDB" id="A0AAW8E0R3"/>
<evidence type="ECO:0000313" key="3">
    <source>
        <dbReference type="Proteomes" id="UP001244295"/>
    </source>
</evidence>
<dbReference type="EMBL" id="JAUSRR010000006">
    <property type="protein sequence ID" value="MDP9924946.1"/>
    <property type="molecule type" value="Genomic_DNA"/>
</dbReference>
<sequence>MTKTSSYGRWMVWTGALALLAACGGGGGGSGGGALPPLGIFPPAPPPAAVTHRLEVGITGNGRVGSQPAGIDCTDNCSADFSAGTEVVLAATPAAGQVLGSWGGACSGNAGTCTVRMDAALDVTATFVAAPPVIGWGDAAALSAGGASLPKTAIDAQGRALVVWRQIEGNPQVDRLWGSRYLPGSGWTAPQRLEANTGGVRDIRIAIDKPSGRAVVLWTQLSSVTGYDLWALPVDPAGGWGSPALLETGTGIVGNASVGIDANGNAVAVWSQIGPATRFSIYANRYTPAGGWGTAALLETNEVVGSVDGDPVVVVAGSGESVAVWKRSDGSSASLWTNRANASGTWTTATELVPDTGTGHSIGAHDLAIDAAGNALLAWGQADLPGGSNQWESAVWFKRFSAGAWQSSTARVGAPFVATQALLSTPVLRMNAAGAAVVSWGRLDNALMAATAVPGAAFGADRVVRAAASQALASLPALGVDDATNALVAWAQGNGVGTSDLLAARHTLADGWGTPVAQEGTDEIATSPDLAMNEVGNAVLAWQQFEAAAGTRILVRRYGSGR</sequence>
<dbReference type="Proteomes" id="UP001244295">
    <property type="component" value="Unassembled WGS sequence"/>
</dbReference>
<evidence type="ECO:0000259" key="1">
    <source>
        <dbReference type="Pfam" id="PF18998"/>
    </source>
</evidence>
<name>A0AAW8E0R3_9BURK</name>
<organism evidence="2 3">
    <name type="scientific">Variovorax boronicumulans</name>
    <dbReference type="NCBI Taxonomy" id="436515"/>
    <lineage>
        <taxon>Bacteria</taxon>
        <taxon>Pseudomonadati</taxon>
        <taxon>Pseudomonadota</taxon>
        <taxon>Betaproteobacteria</taxon>
        <taxon>Burkholderiales</taxon>
        <taxon>Comamonadaceae</taxon>
        <taxon>Variovorax</taxon>
    </lineage>
</organism>
<dbReference type="InterPro" id="IPR044060">
    <property type="entry name" value="Bacterial_rp_domain"/>
</dbReference>
<gene>
    <name evidence="2" type="ORF">J2W25_003982</name>
</gene>